<organism evidence="4 5">
    <name type="scientific">Tetrahymena thermophila (strain SB210)</name>
    <dbReference type="NCBI Taxonomy" id="312017"/>
    <lineage>
        <taxon>Eukaryota</taxon>
        <taxon>Sar</taxon>
        <taxon>Alveolata</taxon>
        <taxon>Ciliophora</taxon>
        <taxon>Intramacronucleata</taxon>
        <taxon>Oligohymenophorea</taxon>
        <taxon>Hymenostomatida</taxon>
        <taxon>Tetrahymenina</taxon>
        <taxon>Tetrahymenidae</taxon>
        <taxon>Tetrahymena</taxon>
    </lineage>
</organism>
<keyword evidence="3" id="KW-0472">Membrane</keyword>
<dbReference type="STRING" id="312017.I7MDM3"/>
<feature type="region of interest" description="Disordered" evidence="2">
    <location>
        <begin position="270"/>
        <end position="306"/>
    </location>
</feature>
<name>I7MDM3_TETTS</name>
<evidence type="ECO:0000313" key="4">
    <source>
        <dbReference type="EMBL" id="EAR89399.4"/>
    </source>
</evidence>
<feature type="coiled-coil region" evidence="1">
    <location>
        <begin position="367"/>
        <end position="487"/>
    </location>
</feature>
<feature type="compositionally biased region" description="Acidic residues" evidence="2">
    <location>
        <begin position="294"/>
        <end position="303"/>
    </location>
</feature>
<evidence type="ECO:0000256" key="2">
    <source>
        <dbReference type="SAM" id="MobiDB-lite"/>
    </source>
</evidence>
<dbReference type="KEGG" id="tet:TTHERM_00375160"/>
<evidence type="ECO:0000256" key="1">
    <source>
        <dbReference type="SAM" id="Coils"/>
    </source>
</evidence>
<keyword evidence="1" id="KW-0175">Coiled coil</keyword>
<dbReference type="InParanoid" id="I7MDM3"/>
<dbReference type="Proteomes" id="UP000009168">
    <property type="component" value="Unassembled WGS sequence"/>
</dbReference>
<dbReference type="GeneID" id="7838495"/>
<dbReference type="AlphaFoldDB" id="I7MDM3"/>
<reference evidence="5" key="1">
    <citation type="journal article" date="2006" name="PLoS Biol.">
        <title>Macronuclear genome sequence of the ciliate Tetrahymena thermophila, a model eukaryote.</title>
        <authorList>
            <person name="Eisen J.A."/>
            <person name="Coyne R.S."/>
            <person name="Wu M."/>
            <person name="Wu D."/>
            <person name="Thiagarajan M."/>
            <person name="Wortman J.R."/>
            <person name="Badger J.H."/>
            <person name="Ren Q."/>
            <person name="Amedeo P."/>
            <person name="Jones K.M."/>
            <person name="Tallon L.J."/>
            <person name="Delcher A.L."/>
            <person name="Salzberg S.L."/>
            <person name="Silva J.C."/>
            <person name="Haas B.J."/>
            <person name="Majoros W.H."/>
            <person name="Farzad M."/>
            <person name="Carlton J.M."/>
            <person name="Smith R.K. Jr."/>
            <person name="Garg J."/>
            <person name="Pearlman R.E."/>
            <person name="Karrer K.M."/>
            <person name="Sun L."/>
            <person name="Manning G."/>
            <person name="Elde N.C."/>
            <person name="Turkewitz A.P."/>
            <person name="Asai D.J."/>
            <person name="Wilkes D.E."/>
            <person name="Wang Y."/>
            <person name="Cai H."/>
            <person name="Collins K."/>
            <person name="Stewart B.A."/>
            <person name="Lee S.R."/>
            <person name="Wilamowska K."/>
            <person name="Weinberg Z."/>
            <person name="Ruzzo W.L."/>
            <person name="Wloga D."/>
            <person name="Gaertig J."/>
            <person name="Frankel J."/>
            <person name="Tsao C.-C."/>
            <person name="Gorovsky M.A."/>
            <person name="Keeling P.J."/>
            <person name="Waller R.F."/>
            <person name="Patron N.J."/>
            <person name="Cherry J.M."/>
            <person name="Stover N.A."/>
            <person name="Krieger C.J."/>
            <person name="del Toro C."/>
            <person name="Ryder H.F."/>
            <person name="Williamson S.C."/>
            <person name="Barbeau R.A."/>
            <person name="Hamilton E.P."/>
            <person name="Orias E."/>
        </authorList>
    </citation>
    <scope>NUCLEOTIDE SEQUENCE [LARGE SCALE GENOMIC DNA]</scope>
    <source>
        <strain evidence="5">SB210</strain>
    </source>
</reference>
<evidence type="ECO:0000256" key="3">
    <source>
        <dbReference type="SAM" id="Phobius"/>
    </source>
</evidence>
<keyword evidence="3" id="KW-1133">Transmembrane helix</keyword>
<evidence type="ECO:0000313" key="5">
    <source>
        <dbReference type="Proteomes" id="UP000009168"/>
    </source>
</evidence>
<sequence length="699" mass="81543">MNAQNNNILNIFSQPIQDKKDTTQAGNTQSALFSNNFGAPMSNKQQNISNVSSESSLQISNNIFGSYTNLDSQQKNTIDNLFGQNNAIKNNQNTQQNAIYAQPGAENKNNSSLFQSTNSNLFQSIAQKTDSSKNMFSQPANIFNPTNNDINNSLFQKNQSPIQQQNQSPAQSNLFSTNSSPFFQQGNQQQNLSLIGNQQSLFQANQDQQKNISPKSNTFFMKVQEIQPQKLDFLDQKVDKTKELQDNMLQNKSLGSPKFGQTQQILNDKDQGYQKSDAQDTDSIDKLDFNDNKSEEEEDDDQGLADFPNRSFVAQKQQNDYDAVQSRFNSNKQEDEDDQNLEVFGPRDTRVAEQDLSVQKEQRIYQKIDMQKKISDLEIEIDYYKKQISTQQKTIQDLQNQMNKILEDNSKVLSQQKEIFNSQLKRAESTINKAFEQNKLLEKRYGFEIMKIALIRKMELTKNQNQLQTMKEELEKTKLILNNYKFKNDELEIIKQQYIESQKKDIKEEKVKQKYDCILEKLNSLIIKYNNQDIKDEALNSNQNEQLSQIHLNSQQLQQQQEQDTLHQLEQILLKYQNNLKMQSERLNVLPNISTQFEIEKQKFLFTTQKLQQQIEQYVLQSLKLEQENREIKMKFQEQENVNYKNTKLNEELKAHYNQLIEYEKNKAKDLLKEKNMLLKSLIVLIIIFASFLIRSLLF</sequence>
<keyword evidence="5" id="KW-1185">Reference proteome</keyword>
<accession>I7MDM3</accession>
<feature type="coiled-coil region" evidence="1">
    <location>
        <begin position="540"/>
        <end position="666"/>
    </location>
</feature>
<proteinExistence type="predicted"/>
<keyword evidence="3 4" id="KW-0812">Transmembrane</keyword>
<dbReference type="EMBL" id="GG662821">
    <property type="protein sequence ID" value="EAR89399.4"/>
    <property type="molecule type" value="Genomic_DNA"/>
</dbReference>
<protein>
    <submittedName>
        <fullName evidence="4">Transmembrane protein, putative</fullName>
    </submittedName>
</protein>
<gene>
    <name evidence="4" type="ORF">TTHERM_00375160</name>
</gene>
<dbReference type="RefSeq" id="XP_001009644.4">
    <property type="nucleotide sequence ID" value="XM_001009644.4"/>
</dbReference>
<feature type="transmembrane region" description="Helical" evidence="3">
    <location>
        <begin position="677"/>
        <end position="698"/>
    </location>
</feature>
<feature type="compositionally biased region" description="Basic and acidic residues" evidence="2">
    <location>
        <begin position="283"/>
        <end position="293"/>
    </location>
</feature>